<gene>
    <name evidence="2" type="ORF">O181_120908</name>
</gene>
<protein>
    <submittedName>
        <fullName evidence="2">Uncharacterized protein</fullName>
    </submittedName>
</protein>
<sequence>MYGPTTNWNWPSNTSPPCHIPLPGTSHYIKISVPIQSRYANHSHRENPEAPSGVGSSETGNSFPKGPSFLLHKYVLMLEDDTPVQRHGFFTMKQKWHFEDWGL</sequence>
<dbReference type="Proteomes" id="UP000765509">
    <property type="component" value="Unassembled WGS sequence"/>
</dbReference>
<keyword evidence="3" id="KW-1185">Reference proteome</keyword>
<proteinExistence type="predicted"/>
<organism evidence="2 3">
    <name type="scientific">Austropuccinia psidii MF-1</name>
    <dbReference type="NCBI Taxonomy" id="1389203"/>
    <lineage>
        <taxon>Eukaryota</taxon>
        <taxon>Fungi</taxon>
        <taxon>Dikarya</taxon>
        <taxon>Basidiomycota</taxon>
        <taxon>Pucciniomycotina</taxon>
        <taxon>Pucciniomycetes</taxon>
        <taxon>Pucciniales</taxon>
        <taxon>Sphaerophragmiaceae</taxon>
        <taxon>Austropuccinia</taxon>
    </lineage>
</organism>
<feature type="region of interest" description="Disordered" evidence="1">
    <location>
        <begin position="39"/>
        <end position="62"/>
    </location>
</feature>
<dbReference type="AlphaFoldDB" id="A0A9Q3Q0S7"/>
<name>A0A9Q3Q0S7_9BASI</name>
<accession>A0A9Q3Q0S7</accession>
<comment type="caution">
    <text evidence="2">The sequence shown here is derived from an EMBL/GenBank/DDBJ whole genome shotgun (WGS) entry which is preliminary data.</text>
</comment>
<reference evidence="2" key="1">
    <citation type="submission" date="2021-03" db="EMBL/GenBank/DDBJ databases">
        <title>Draft genome sequence of rust myrtle Austropuccinia psidii MF-1, a brazilian biotype.</title>
        <authorList>
            <person name="Quecine M.C."/>
            <person name="Pachon D.M.R."/>
            <person name="Bonatelli M.L."/>
            <person name="Correr F.H."/>
            <person name="Franceschini L.M."/>
            <person name="Leite T.F."/>
            <person name="Margarido G.R.A."/>
            <person name="Almeida C.A."/>
            <person name="Ferrarezi J.A."/>
            <person name="Labate C.A."/>
        </authorList>
    </citation>
    <scope>NUCLEOTIDE SEQUENCE</scope>
    <source>
        <strain evidence="2">MF-1</strain>
    </source>
</reference>
<dbReference type="EMBL" id="AVOT02109419">
    <property type="protein sequence ID" value="MBW0581193.1"/>
    <property type="molecule type" value="Genomic_DNA"/>
</dbReference>
<evidence type="ECO:0000256" key="1">
    <source>
        <dbReference type="SAM" id="MobiDB-lite"/>
    </source>
</evidence>
<evidence type="ECO:0000313" key="3">
    <source>
        <dbReference type="Proteomes" id="UP000765509"/>
    </source>
</evidence>
<evidence type="ECO:0000313" key="2">
    <source>
        <dbReference type="EMBL" id="MBW0581193.1"/>
    </source>
</evidence>